<dbReference type="AlphaFoldDB" id="A0A1C5J3R6"/>
<dbReference type="Proteomes" id="UP000199360">
    <property type="component" value="Unassembled WGS sequence"/>
</dbReference>
<accession>A0A1C5J3R6</accession>
<protein>
    <submittedName>
        <fullName evidence="1">Uncharacterized protein</fullName>
    </submittedName>
</protein>
<evidence type="ECO:0000313" key="1">
    <source>
        <dbReference type="EMBL" id="SCG64656.1"/>
    </source>
</evidence>
<evidence type="ECO:0000313" key="2">
    <source>
        <dbReference type="Proteomes" id="UP000199360"/>
    </source>
</evidence>
<gene>
    <name evidence="1" type="ORF">GA0070213_108125</name>
</gene>
<dbReference type="EMBL" id="FMDM01000008">
    <property type="protein sequence ID" value="SCG64656.1"/>
    <property type="molecule type" value="Genomic_DNA"/>
</dbReference>
<sequence>MLGRASPGILLSVVRRGVSEEQIAVLRAGLLDVARAGTWDPEGAAGLVDVALRRWLTFERRSRPNKRSPELHVLDLRRGLEQQYGSNLYLEPGWLTHVAKRFGEYLLTAGPEPER</sequence>
<keyword evidence="2" id="KW-1185">Reference proteome</keyword>
<reference evidence="2" key="1">
    <citation type="submission" date="2016-06" db="EMBL/GenBank/DDBJ databases">
        <authorList>
            <person name="Varghese N."/>
            <person name="Submissions Spin"/>
        </authorList>
    </citation>
    <scope>NUCLEOTIDE SEQUENCE [LARGE SCALE GENOMIC DNA]</scope>
    <source>
        <strain evidence="2">DSM 45647</strain>
    </source>
</reference>
<organism evidence="1 2">
    <name type="scientific">Micromonospora humi</name>
    <dbReference type="NCBI Taxonomy" id="745366"/>
    <lineage>
        <taxon>Bacteria</taxon>
        <taxon>Bacillati</taxon>
        <taxon>Actinomycetota</taxon>
        <taxon>Actinomycetes</taxon>
        <taxon>Micromonosporales</taxon>
        <taxon>Micromonosporaceae</taxon>
        <taxon>Micromonospora</taxon>
    </lineage>
</organism>
<proteinExistence type="predicted"/>
<name>A0A1C5J3R6_9ACTN</name>